<feature type="transmembrane region" description="Helical" evidence="1">
    <location>
        <begin position="120"/>
        <end position="138"/>
    </location>
</feature>
<name>A0A2R4X4I4_9EURY</name>
<evidence type="ECO:0000313" key="3">
    <source>
        <dbReference type="Proteomes" id="UP000244727"/>
    </source>
</evidence>
<proteinExistence type="predicted"/>
<reference evidence="2 3" key="1">
    <citation type="submission" date="2018-04" db="EMBL/GenBank/DDBJ databases">
        <title>Halococcoides cellulosivorans gen. nov., sp. nov., an extremely halophilic cellulose-utilizing haloarchaeon from hypersaline lakes.</title>
        <authorList>
            <person name="Sorokin D.Y."/>
            <person name="Toshchakov S.V."/>
            <person name="Samarov N.I."/>
            <person name="Korzhenkov A."/>
            <person name="Kublanov I.V."/>
        </authorList>
    </citation>
    <scope>NUCLEOTIDE SEQUENCE [LARGE SCALE GENOMIC DNA]</scope>
    <source>
        <strain evidence="2 3">HArcel1</strain>
    </source>
</reference>
<dbReference type="Proteomes" id="UP000244727">
    <property type="component" value="Chromosome"/>
</dbReference>
<organism evidence="2 3">
    <name type="scientific">Halococcoides cellulosivorans</name>
    <dbReference type="NCBI Taxonomy" id="1679096"/>
    <lineage>
        <taxon>Archaea</taxon>
        <taxon>Methanobacteriati</taxon>
        <taxon>Methanobacteriota</taxon>
        <taxon>Stenosarchaea group</taxon>
        <taxon>Halobacteria</taxon>
        <taxon>Halobacteriales</taxon>
        <taxon>Haloarculaceae</taxon>
        <taxon>Halococcoides</taxon>
    </lineage>
</organism>
<dbReference type="AlphaFoldDB" id="A0A2R4X4I4"/>
<dbReference type="KEGG" id="harc:HARCEL1_10390"/>
<keyword evidence="1" id="KW-1133">Transmembrane helix</keyword>
<feature type="transmembrane region" description="Helical" evidence="1">
    <location>
        <begin position="150"/>
        <end position="170"/>
    </location>
</feature>
<feature type="transmembrane region" description="Helical" evidence="1">
    <location>
        <begin position="82"/>
        <end position="100"/>
    </location>
</feature>
<keyword evidence="3" id="KW-1185">Reference proteome</keyword>
<sequence length="172" mass="18055">MYDELAALEGVVDDPEERERVREAMATAVEAQPTGQFGRVVYGFTTRDAAQSVMGAAVFGFPMLVEDGTRDIGRFLAGHPPLLVGTALAGLALVIGILYVADIQAVRIHRPILGVIPRKLLGVVAVSLFVAVVGMLGWGRVDPDTPRVAIGQILTAWVPMGVGAALGDIVPG</sequence>
<protein>
    <submittedName>
        <fullName evidence="2">DUF2391 domain-containing protein</fullName>
    </submittedName>
</protein>
<keyword evidence="1" id="KW-0812">Transmembrane</keyword>
<dbReference type="EMBL" id="CP028858">
    <property type="protein sequence ID" value="AWB28705.1"/>
    <property type="molecule type" value="Genomic_DNA"/>
</dbReference>
<evidence type="ECO:0000256" key="1">
    <source>
        <dbReference type="SAM" id="Phobius"/>
    </source>
</evidence>
<evidence type="ECO:0000313" key="2">
    <source>
        <dbReference type="EMBL" id="AWB28705.1"/>
    </source>
</evidence>
<keyword evidence="1" id="KW-0472">Membrane</keyword>
<accession>A0A2R4X4I4</accession>
<gene>
    <name evidence="2" type="ORF">HARCEL1_10390</name>
</gene>